<dbReference type="GO" id="GO:0051117">
    <property type="term" value="F:ATPase binding"/>
    <property type="evidence" value="ECO:0007669"/>
    <property type="project" value="TreeGrafter"/>
</dbReference>
<evidence type="ECO:0000256" key="3">
    <source>
        <dbReference type="ARBA" id="ARBA00022448"/>
    </source>
</evidence>
<dbReference type="GO" id="GO:0007035">
    <property type="term" value="P:vacuolar acidification"/>
    <property type="evidence" value="ECO:0007669"/>
    <property type="project" value="TreeGrafter"/>
</dbReference>
<keyword evidence="5 9" id="KW-1133">Transmembrane helix</keyword>
<feature type="transmembrane region" description="Helical" evidence="9">
    <location>
        <begin position="501"/>
        <end position="519"/>
    </location>
</feature>
<evidence type="ECO:0000256" key="5">
    <source>
        <dbReference type="ARBA" id="ARBA00022989"/>
    </source>
</evidence>
<gene>
    <name evidence="10" type="ORF">SAMN02745116_00081</name>
</gene>
<keyword evidence="11" id="KW-1185">Reference proteome</keyword>
<accession>A0A1T4K4Y0</accession>
<dbReference type="OrthoDB" id="9803814at2"/>
<feature type="transmembrane region" description="Helical" evidence="9">
    <location>
        <begin position="525"/>
        <end position="544"/>
    </location>
</feature>
<evidence type="ECO:0000313" key="11">
    <source>
        <dbReference type="Proteomes" id="UP000190328"/>
    </source>
</evidence>
<dbReference type="EMBL" id="FUXI01000001">
    <property type="protein sequence ID" value="SJZ37375.1"/>
    <property type="molecule type" value="Genomic_DNA"/>
</dbReference>
<name>A0A1T4K4Y0_9ENTE</name>
<feature type="transmembrane region" description="Helical" evidence="9">
    <location>
        <begin position="378"/>
        <end position="399"/>
    </location>
</feature>
<keyword evidence="7 9" id="KW-0472">Membrane</keyword>
<dbReference type="AlphaFoldDB" id="A0A1T4K4Y0"/>
<comment type="subcellular location">
    <subcellularLocation>
        <location evidence="1">Membrane</location>
        <topology evidence="1">Multi-pass membrane protein</topology>
    </subcellularLocation>
</comment>
<keyword evidence="3" id="KW-0813">Transport</keyword>
<keyword evidence="8" id="KW-0175">Coiled coil</keyword>
<evidence type="ECO:0000256" key="7">
    <source>
        <dbReference type="ARBA" id="ARBA00023136"/>
    </source>
</evidence>
<feature type="transmembrane region" description="Helical" evidence="9">
    <location>
        <begin position="419"/>
        <end position="442"/>
    </location>
</feature>
<feature type="transmembrane region" description="Helical" evidence="9">
    <location>
        <begin position="462"/>
        <end position="489"/>
    </location>
</feature>
<dbReference type="RefSeq" id="WP_078806052.1">
    <property type="nucleotide sequence ID" value="NZ_FUXI01000001.1"/>
</dbReference>
<feature type="transmembrane region" description="Helical" evidence="9">
    <location>
        <begin position="579"/>
        <end position="600"/>
    </location>
</feature>
<evidence type="ECO:0000313" key="10">
    <source>
        <dbReference type="EMBL" id="SJZ37375.1"/>
    </source>
</evidence>
<evidence type="ECO:0000256" key="6">
    <source>
        <dbReference type="ARBA" id="ARBA00023065"/>
    </source>
</evidence>
<keyword evidence="6" id="KW-0406">Ion transport</keyword>
<dbReference type="GO" id="GO:0033179">
    <property type="term" value="C:proton-transporting V-type ATPase, V0 domain"/>
    <property type="evidence" value="ECO:0007669"/>
    <property type="project" value="InterPro"/>
</dbReference>
<dbReference type="InterPro" id="IPR002490">
    <property type="entry name" value="V-ATPase_116kDa_su"/>
</dbReference>
<feature type="coiled-coil region" evidence="8">
    <location>
        <begin position="52"/>
        <end position="145"/>
    </location>
</feature>
<dbReference type="GO" id="GO:0046961">
    <property type="term" value="F:proton-transporting ATPase activity, rotational mechanism"/>
    <property type="evidence" value="ECO:0007669"/>
    <property type="project" value="InterPro"/>
</dbReference>
<feature type="transmembrane region" description="Helical" evidence="9">
    <location>
        <begin position="606"/>
        <end position="626"/>
    </location>
</feature>
<dbReference type="PANTHER" id="PTHR11629:SF63">
    <property type="entry name" value="V-TYPE PROTON ATPASE SUBUNIT A"/>
    <property type="match status" value="1"/>
</dbReference>
<evidence type="ECO:0000256" key="8">
    <source>
        <dbReference type="SAM" id="Coils"/>
    </source>
</evidence>
<keyword evidence="4 9" id="KW-0812">Transmembrane</keyword>
<dbReference type="Proteomes" id="UP000190328">
    <property type="component" value="Unassembled WGS sequence"/>
</dbReference>
<evidence type="ECO:0000256" key="1">
    <source>
        <dbReference type="ARBA" id="ARBA00004141"/>
    </source>
</evidence>
<comment type="similarity">
    <text evidence="2">Belongs to the V-ATPase 116 kDa subunit family.</text>
</comment>
<evidence type="ECO:0000256" key="4">
    <source>
        <dbReference type="ARBA" id="ARBA00022692"/>
    </source>
</evidence>
<organism evidence="10 11">
    <name type="scientific">Pilibacter termitis</name>
    <dbReference type="NCBI Taxonomy" id="263852"/>
    <lineage>
        <taxon>Bacteria</taxon>
        <taxon>Bacillati</taxon>
        <taxon>Bacillota</taxon>
        <taxon>Bacilli</taxon>
        <taxon>Lactobacillales</taxon>
        <taxon>Enterococcaceae</taxon>
        <taxon>Pilibacter</taxon>
    </lineage>
</organism>
<evidence type="ECO:0000256" key="2">
    <source>
        <dbReference type="ARBA" id="ARBA00009904"/>
    </source>
</evidence>
<dbReference type="GO" id="GO:0016471">
    <property type="term" value="C:vacuolar proton-transporting V-type ATPase complex"/>
    <property type="evidence" value="ECO:0007669"/>
    <property type="project" value="TreeGrafter"/>
</dbReference>
<proteinExistence type="inferred from homology"/>
<evidence type="ECO:0000256" key="9">
    <source>
        <dbReference type="SAM" id="Phobius"/>
    </source>
</evidence>
<sequence length="669" mass="75729">MAISKMQKLSLVAREEDLPHLTKLLQELQAVEIIDSKQEEEFAPIFERYFDEELQVNSLEILEDKMNEVEEKLSSVQTAITFIQRNGKLKSKEVGLKRVSLSLAELEAQVNLNEIHQLLEEIATLEQKRQRLEQECDELQEKENTIGVWRTLDIDPKKAKTLQYVNANVATVDAMLFDEMQQSLSTKLSHYELEVIRLGKQENSFVLFTLKEEESVAKEILQQVGVQEFSYKEDGVPTLVYEILERTRLDRSNELQELYKQVHQYAKALPDLFKYEELLLAKVARIEAETMMLTTGHVTYMEGFLPLEKQEAFYTQLDPLVKAKRVWIEVFDELPKEIEKIPVLLKNGRFVRPFEKLTEMYALPKYDEIDPTPFMMPFYFVFFGMMVADIGYGLVLFLATMIAKKVMVFPRGMKQFIDFFQIVAIPTILWGFIYSSFFGAALPKSLFGISLPFPIISTTEDVNTILIVSLALGFIQILTGLALSSALHIRKKDYLQSVADGFAWQGILIGAVLAVLGAVALHLPILVTIGAVLAGVSAFSILLVPMLKTKNKVTGFATGLYNLYGISGYIGDLVSYTRLMALGISGGSIAAAFNLLVGFMPPVMRFTIGILLLILLQSLNLFLSYLSAYVHSARLQYVEFFGKFYNGGGRAFSPLKPKEKHVNISQKEK</sequence>
<protein>
    <submittedName>
        <fullName evidence="10">V/A-type H+-transporting ATPase subunit I</fullName>
    </submittedName>
</protein>
<dbReference type="PANTHER" id="PTHR11629">
    <property type="entry name" value="VACUOLAR PROTON ATPASES"/>
    <property type="match status" value="1"/>
</dbReference>
<reference evidence="10 11" key="1">
    <citation type="submission" date="2017-02" db="EMBL/GenBank/DDBJ databases">
        <authorList>
            <person name="Peterson S.W."/>
        </authorList>
    </citation>
    <scope>NUCLEOTIDE SEQUENCE [LARGE SCALE GENOMIC DNA]</scope>
    <source>
        <strain evidence="10 11">ATCC BAA-1030</strain>
    </source>
</reference>
<dbReference type="Pfam" id="PF01496">
    <property type="entry name" value="V_ATPase_I"/>
    <property type="match status" value="1"/>
</dbReference>
<dbReference type="STRING" id="263852.SAMN02745116_00081"/>